<feature type="compositionally biased region" description="Low complexity" evidence="1">
    <location>
        <begin position="241"/>
        <end position="262"/>
    </location>
</feature>
<dbReference type="InterPro" id="IPR002881">
    <property type="entry name" value="DUF58"/>
</dbReference>
<feature type="region of interest" description="Disordered" evidence="1">
    <location>
        <begin position="241"/>
        <end position="268"/>
    </location>
</feature>
<feature type="domain" description="DUF58" evidence="2">
    <location>
        <begin position="42"/>
        <end position="213"/>
    </location>
</feature>
<evidence type="ECO:0000313" key="4">
    <source>
        <dbReference type="Proteomes" id="UP001500984"/>
    </source>
</evidence>
<dbReference type="Proteomes" id="UP001500984">
    <property type="component" value="Unassembled WGS sequence"/>
</dbReference>
<proteinExistence type="predicted"/>
<evidence type="ECO:0000256" key="1">
    <source>
        <dbReference type="SAM" id="MobiDB-lite"/>
    </source>
</evidence>
<accession>A0ABP5IK04</accession>
<dbReference type="PANTHER" id="PTHR33608">
    <property type="entry name" value="BLL2464 PROTEIN"/>
    <property type="match status" value="1"/>
</dbReference>
<evidence type="ECO:0000259" key="2">
    <source>
        <dbReference type="Pfam" id="PF01882"/>
    </source>
</evidence>
<dbReference type="EMBL" id="BAAAPZ010000011">
    <property type="protein sequence ID" value="GAA2101432.1"/>
    <property type="molecule type" value="Genomic_DNA"/>
</dbReference>
<comment type="caution">
    <text evidence="3">The sequence shown here is derived from an EMBL/GenBank/DDBJ whole genome shotgun (WGS) entry which is preliminary data.</text>
</comment>
<protein>
    <recommendedName>
        <fullName evidence="2">DUF58 domain-containing protein</fullName>
    </recommendedName>
</protein>
<reference evidence="4" key="1">
    <citation type="journal article" date="2019" name="Int. J. Syst. Evol. Microbiol.">
        <title>The Global Catalogue of Microorganisms (GCM) 10K type strain sequencing project: providing services to taxonomists for standard genome sequencing and annotation.</title>
        <authorList>
            <consortium name="The Broad Institute Genomics Platform"/>
            <consortium name="The Broad Institute Genome Sequencing Center for Infectious Disease"/>
            <person name="Wu L."/>
            <person name="Ma J."/>
        </authorList>
    </citation>
    <scope>NUCLEOTIDE SEQUENCE [LARGE SCALE GENOMIC DNA]</scope>
    <source>
        <strain evidence="4">JCM 15900</strain>
    </source>
</reference>
<dbReference type="PANTHER" id="PTHR33608:SF12">
    <property type="entry name" value="DUF58 DOMAIN-CONTAINING PROTEIN"/>
    <property type="match status" value="1"/>
</dbReference>
<dbReference type="RefSeq" id="WP_291795156.1">
    <property type="nucleotide sequence ID" value="NZ_BAAAPZ010000011.1"/>
</dbReference>
<gene>
    <name evidence="3" type="ORF">GCM10009823_24190</name>
</gene>
<evidence type="ECO:0000313" key="3">
    <source>
        <dbReference type="EMBL" id="GAA2101432.1"/>
    </source>
</evidence>
<dbReference type="Pfam" id="PF01882">
    <property type="entry name" value="DUF58"/>
    <property type="match status" value="1"/>
</dbReference>
<organism evidence="3 4">
    <name type="scientific">Brevibacterium salitolerans</name>
    <dbReference type="NCBI Taxonomy" id="1403566"/>
    <lineage>
        <taxon>Bacteria</taxon>
        <taxon>Bacillati</taxon>
        <taxon>Actinomycetota</taxon>
        <taxon>Actinomycetes</taxon>
        <taxon>Micrococcales</taxon>
        <taxon>Brevibacteriaceae</taxon>
        <taxon>Brevibacterium</taxon>
    </lineage>
</organism>
<name>A0ABP5IK04_9MICO</name>
<keyword evidence="4" id="KW-1185">Reference proteome</keyword>
<sequence>MSQALLPRIRAQLTLHTHRRVANLLDGGRSSVFHGRSLEFDDLREYVPGDEIRDIDWKASARHSAPLVKRYAEHRRLRLGLVVAAGATMDALAAGGESKRDLAILLAGLAGWFAVRGGDEVCLITGDGRRTRLSRPESSEAGLEHLLRRILAQRGAPDPLTVLDHLAWLSTRLRRRHLLVVVSDEIDLHEGALRLLRRITAHHEILWITIAEADPLALAAEEQRPFDIALAAFSGNAPHPGAGPAGAMHSGTASAGAPAPTGRAVPAGASVPESLTVDEHLRAEYARAEEQRRAEAHRVLRAAGALHETVGATREAVPAFHRLAERHRRVR</sequence>